<dbReference type="AlphaFoldDB" id="A0AAN6F572"/>
<comment type="caution">
    <text evidence="1">The sequence shown here is derived from an EMBL/GenBank/DDBJ whole genome shotgun (WGS) entry which is preliminary data.</text>
</comment>
<reference evidence="1" key="1">
    <citation type="submission" date="2021-12" db="EMBL/GenBank/DDBJ databases">
        <title>Black yeast isolated from Biological Soil Crust.</title>
        <authorList>
            <person name="Kurbessoian T."/>
        </authorList>
    </citation>
    <scope>NUCLEOTIDE SEQUENCE</scope>
    <source>
        <strain evidence="1">CCFEE 5208</strain>
    </source>
</reference>
<dbReference type="Proteomes" id="UP001168146">
    <property type="component" value="Unassembled WGS sequence"/>
</dbReference>
<protein>
    <submittedName>
        <fullName evidence="1">Uncharacterized protein</fullName>
    </submittedName>
</protein>
<evidence type="ECO:0000313" key="1">
    <source>
        <dbReference type="EMBL" id="KAK0294130.1"/>
    </source>
</evidence>
<proteinExistence type="predicted"/>
<name>A0AAN6F572_9PEZI</name>
<dbReference type="EMBL" id="JASUXU010001202">
    <property type="protein sequence ID" value="KAK0294130.1"/>
    <property type="molecule type" value="Genomic_DNA"/>
</dbReference>
<evidence type="ECO:0000313" key="2">
    <source>
        <dbReference type="Proteomes" id="UP001168146"/>
    </source>
</evidence>
<gene>
    <name evidence="1" type="ORF">LTR82_018402</name>
</gene>
<accession>A0AAN6F572</accession>
<organism evidence="1 2">
    <name type="scientific">Friedmanniomyces endolithicus</name>
    <dbReference type="NCBI Taxonomy" id="329885"/>
    <lineage>
        <taxon>Eukaryota</taxon>
        <taxon>Fungi</taxon>
        <taxon>Dikarya</taxon>
        <taxon>Ascomycota</taxon>
        <taxon>Pezizomycotina</taxon>
        <taxon>Dothideomycetes</taxon>
        <taxon>Dothideomycetidae</taxon>
        <taxon>Mycosphaerellales</taxon>
        <taxon>Teratosphaeriaceae</taxon>
        <taxon>Friedmanniomyces</taxon>
    </lineage>
</organism>
<feature type="non-terminal residue" evidence="1">
    <location>
        <position position="1"/>
    </location>
</feature>
<sequence>VLPPAIRKRISGLPTGRLHWSVIQTKRPKILRVKTVPKNVSSNWRKHIAF</sequence>